<protein>
    <submittedName>
        <fullName evidence="1">Uncharacterized protein</fullName>
    </submittedName>
</protein>
<accession>A0A7R9I471</accession>
<name>A0A7R9I471_9NEOP</name>
<reference evidence="1" key="1">
    <citation type="submission" date="2020-11" db="EMBL/GenBank/DDBJ databases">
        <authorList>
            <person name="Tran Van P."/>
        </authorList>
    </citation>
    <scope>NUCLEOTIDE SEQUENCE</scope>
</reference>
<sequence length="157" mass="17539">MEPSKIIAVPFTVNKEGLTYRGNVCSFKMERESTLVSSSLPEADDGKPSAAWSIKSTNTGTISTVPTDSLTQLEVVGIITVLEDCVDQLGVLGLIGNNPQFEDKTTFKSLEERRGKWSLNSFGEKHRQYLEEERVLKEKDREGHYRGGQEIFPEAEI</sequence>
<gene>
    <name evidence="1" type="ORF">TBIB3V08_LOCUS9162</name>
</gene>
<organism evidence="1">
    <name type="scientific">Timema bartmani</name>
    <dbReference type="NCBI Taxonomy" id="61472"/>
    <lineage>
        <taxon>Eukaryota</taxon>
        <taxon>Metazoa</taxon>
        <taxon>Ecdysozoa</taxon>
        <taxon>Arthropoda</taxon>
        <taxon>Hexapoda</taxon>
        <taxon>Insecta</taxon>
        <taxon>Pterygota</taxon>
        <taxon>Neoptera</taxon>
        <taxon>Polyneoptera</taxon>
        <taxon>Phasmatodea</taxon>
        <taxon>Timematodea</taxon>
        <taxon>Timematoidea</taxon>
        <taxon>Timematidae</taxon>
        <taxon>Timema</taxon>
    </lineage>
</organism>
<dbReference type="AlphaFoldDB" id="A0A7R9I471"/>
<dbReference type="EMBL" id="OD568337">
    <property type="protein sequence ID" value="CAD7446841.1"/>
    <property type="molecule type" value="Genomic_DNA"/>
</dbReference>
<proteinExistence type="predicted"/>
<evidence type="ECO:0000313" key="1">
    <source>
        <dbReference type="EMBL" id="CAD7446841.1"/>
    </source>
</evidence>